<keyword evidence="2" id="KW-1185">Reference proteome</keyword>
<dbReference type="EMBL" id="WJBB01000005">
    <property type="protein sequence ID" value="MBC3796577.1"/>
    <property type="molecule type" value="Genomic_DNA"/>
</dbReference>
<protein>
    <submittedName>
        <fullName evidence="1">Uncharacterized protein</fullName>
    </submittedName>
</protein>
<comment type="caution">
    <text evidence="1">The sequence shown here is derived from an EMBL/GenBank/DDBJ whole genome shotgun (WGS) entry which is preliminary data.</text>
</comment>
<gene>
    <name evidence="1" type="ORF">GH807_05860</name>
</gene>
<evidence type="ECO:0000313" key="1">
    <source>
        <dbReference type="EMBL" id="MBC3796577.1"/>
    </source>
</evidence>
<evidence type="ECO:0000313" key="2">
    <source>
        <dbReference type="Proteomes" id="UP000653358"/>
    </source>
</evidence>
<accession>A0ABR6WJ98</accession>
<dbReference type="RefSeq" id="WP_186843689.1">
    <property type="nucleotide sequence ID" value="NZ_RXYB01000002.1"/>
</dbReference>
<sequence>MLPIGIESKLKQVDFTQRDVMVGVVRNVKQLADNLTHRFYRIPKKSVADMRLPIHTIALYQPMRAFGKEQSGIWYYGEVVTCETLKSKEDFYYKFTVEEWLELPKRIRPKELCPIVSTYTNQYLLENAEDMPELYIKTEAEYRLYVEIKRMTAVSIKERSGATQEFRFGENRIAIRDEQIFLFAGDGRVQVFAVAAFVRRPQEVMRGCQTFLKI</sequence>
<name>A0ABR6WJ98_9FIRM</name>
<reference evidence="1 2" key="1">
    <citation type="journal article" date="2020" name="mSystems">
        <title>Defining Genomic and Predicted Metabolic Features of the Acetobacterium Genus.</title>
        <authorList>
            <person name="Ross D.E."/>
            <person name="Marshall C.W."/>
            <person name="Gulliver D."/>
            <person name="May H.D."/>
            <person name="Norman R.S."/>
        </authorList>
    </citation>
    <scope>NUCLEOTIDE SEQUENCE [LARGE SCALE GENOMIC DNA]</scope>
    <source>
        <strain evidence="1 2">DSM 9173</strain>
    </source>
</reference>
<organism evidence="1 2">
    <name type="scientific">Acetobacterium tundrae</name>
    <dbReference type="NCBI Taxonomy" id="132932"/>
    <lineage>
        <taxon>Bacteria</taxon>
        <taxon>Bacillati</taxon>
        <taxon>Bacillota</taxon>
        <taxon>Clostridia</taxon>
        <taxon>Eubacteriales</taxon>
        <taxon>Eubacteriaceae</taxon>
        <taxon>Acetobacterium</taxon>
    </lineage>
</organism>
<proteinExistence type="predicted"/>
<dbReference type="Proteomes" id="UP000653358">
    <property type="component" value="Unassembled WGS sequence"/>
</dbReference>